<evidence type="ECO:0000313" key="2">
    <source>
        <dbReference type="EMBL" id="KFM59016.1"/>
    </source>
</evidence>
<evidence type="ECO:0000259" key="1">
    <source>
        <dbReference type="PROSITE" id="PS50994"/>
    </source>
</evidence>
<evidence type="ECO:0000313" key="3">
    <source>
        <dbReference type="Proteomes" id="UP000054359"/>
    </source>
</evidence>
<dbReference type="InterPro" id="IPR012337">
    <property type="entry name" value="RNaseH-like_sf"/>
</dbReference>
<dbReference type="PANTHER" id="PTHR37984:SF15">
    <property type="entry name" value="INTEGRASE CATALYTIC DOMAIN-CONTAINING PROTEIN"/>
    <property type="match status" value="1"/>
</dbReference>
<reference evidence="2 3" key="1">
    <citation type="submission" date="2013-11" db="EMBL/GenBank/DDBJ databases">
        <title>Genome sequencing of Stegodyphus mimosarum.</title>
        <authorList>
            <person name="Bechsgaard J."/>
        </authorList>
    </citation>
    <scope>NUCLEOTIDE SEQUENCE [LARGE SCALE GENOMIC DNA]</scope>
</reference>
<proteinExistence type="predicted"/>
<protein>
    <recommendedName>
        <fullName evidence="1">Integrase catalytic domain-containing protein</fullName>
    </recommendedName>
</protein>
<dbReference type="InterPro" id="IPR001584">
    <property type="entry name" value="Integrase_cat-core"/>
</dbReference>
<accession>A0A087T1M7</accession>
<dbReference type="STRING" id="407821.A0A087T1M7"/>
<sequence>MDIVGPLPMTLSGHKYILVITDYFTRWPEAYALQNCSSETIIEKLELFIASHGVPQHIITDRGTNFISQ</sequence>
<gene>
    <name evidence="2" type="ORF">X975_20077</name>
</gene>
<dbReference type="InterPro" id="IPR050951">
    <property type="entry name" value="Retrovirus_Pol_polyprotein"/>
</dbReference>
<dbReference type="SUPFAM" id="SSF53098">
    <property type="entry name" value="Ribonuclease H-like"/>
    <property type="match status" value="1"/>
</dbReference>
<dbReference type="PROSITE" id="PS50994">
    <property type="entry name" value="INTEGRASE"/>
    <property type="match status" value="1"/>
</dbReference>
<dbReference type="OrthoDB" id="10030726at2759"/>
<dbReference type="OMA" id="VANDMCK"/>
<dbReference type="GO" id="GO:0015074">
    <property type="term" value="P:DNA integration"/>
    <property type="evidence" value="ECO:0007669"/>
    <property type="project" value="InterPro"/>
</dbReference>
<dbReference type="Pfam" id="PF00665">
    <property type="entry name" value="rve"/>
    <property type="match status" value="1"/>
</dbReference>
<keyword evidence="3" id="KW-1185">Reference proteome</keyword>
<organism evidence="2 3">
    <name type="scientific">Stegodyphus mimosarum</name>
    <name type="common">African social velvet spider</name>
    <dbReference type="NCBI Taxonomy" id="407821"/>
    <lineage>
        <taxon>Eukaryota</taxon>
        <taxon>Metazoa</taxon>
        <taxon>Ecdysozoa</taxon>
        <taxon>Arthropoda</taxon>
        <taxon>Chelicerata</taxon>
        <taxon>Arachnida</taxon>
        <taxon>Araneae</taxon>
        <taxon>Araneomorphae</taxon>
        <taxon>Entelegynae</taxon>
        <taxon>Eresoidea</taxon>
        <taxon>Eresidae</taxon>
        <taxon>Stegodyphus</taxon>
    </lineage>
</organism>
<dbReference type="PANTHER" id="PTHR37984">
    <property type="entry name" value="PROTEIN CBG26694"/>
    <property type="match status" value="1"/>
</dbReference>
<dbReference type="Gene3D" id="3.30.420.10">
    <property type="entry name" value="Ribonuclease H-like superfamily/Ribonuclease H"/>
    <property type="match status" value="1"/>
</dbReference>
<name>A0A087T1M7_STEMI</name>
<dbReference type="InterPro" id="IPR036397">
    <property type="entry name" value="RNaseH_sf"/>
</dbReference>
<feature type="non-terminal residue" evidence="2">
    <location>
        <position position="69"/>
    </location>
</feature>
<dbReference type="Proteomes" id="UP000054359">
    <property type="component" value="Unassembled WGS sequence"/>
</dbReference>
<feature type="domain" description="Integrase catalytic" evidence="1">
    <location>
        <begin position="1"/>
        <end position="69"/>
    </location>
</feature>
<dbReference type="AlphaFoldDB" id="A0A087T1M7"/>
<dbReference type="EMBL" id="KK112987">
    <property type="protein sequence ID" value="KFM59016.1"/>
    <property type="molecule type" value="Genomic_DNA"/>
</dbReference>
<dbReference type="GO" id="GO:0003676">
    <property type="term" value="F:nucleic acid binding"/>
    <property type="evidence" value="ECO:0007669"/>
    <property type="project" value="InterPro"/>
</dbReference>